<dbReference type="EMBL" id="QENY01000013">
    <property type="protein sequence ID" value="PVX53413.1"/>
    <property type="molecule type" value="Genomic_DNA"/>
</dbReference>
<dbReference type="GO" id="GO:0016020">
    <property type="term" value="C:membrane"/>
    <property type="evidence" value="ECO:0007669"/>
    <property type="project" value="GOC"/>
</dbReference>
<dbReference type="Proteomes" id="UP000245870">
    <property type="component" value="Unassembled WGS sequence"/>
</dbReference>
<evidence type="ECO:0000256" key="5">
    <source>
        <dbReference type="ARBA" id="ARBA00023315"/>
    </source>
</evidence>
<proteinExistence type="predicted"/>
<keyword evidence="4" id="KW-0443">Lipid metabolism</keyword>
<sequence>MSKEISPQAVVSPNAKIGKRCKIYPFAYIEDDVEIGDDCVVFPFVSILNGTRMGNNNKVHQCTVLGAEPQDFRYTGEKTHLIIGDNNIFRENVVINRSTHASGETVIGDDNFLMEGAHISHDTQVGDHNVFGYGTKIAGDCVIGNGVVFASSVIESAGTHVGDLVMIQAGTTFYKDIPPYIIAGGKPVNYGGTNTMMMERWGISPKVQKHVANAYRLVFHSQNSLYDSITQINEQVPDGKEIQNIINFLSSSDKGIITKI</sequence>
<evidence type="ECO:0000313" key="8">
    <source>
        <dbReference type="Proteomes" id="UP000245870"/>
    </source>
</evidence>
<gene>
    <name evidence="7" type="ORF">C7379_11375</name>
</gene>
<dbReference type="InterPro" id="IPR037157">
    <property type="entry name" value="Acetyltransf_C_sf"/>
</dbReference>
<keyword evidence="8" id="KW-1185">Reference proteome</keyword>
<dbReference type="InterPro" id="IPR010137">
    <property type="entry name" value="Lipid_A_LpxA"/>
</dbReference>
<dbReference type="PANTHER" id="PTHR43480">
    <property type="entry name" value="ACYL-[ACYL-CARRIER-PROTEIN]--UDP-N-ACETYLGLUCOSAMINE O-ACYLTRANSFERASE"/>
    <property type="match status" value="1"/>
</dbReference>
<protein>
    <submittedName>
        <fullName evidence="7">Acyl-[acyl-carrier-protein]--UDP-N-acetylglucosamine O-acyltransferase</fullName>
    </submittedName>
</protein>
<dbReference type="Pfam" id="PF13720">
    <property type="entry name" value="Acetyltransf_11"/>
    <property type="match status" value="1"/>
</dbReference>
<dbReference type="RefSeq" id="WP_116616782.1">
    <property type="nucleotide sequence ID" value="NZ_QENY01000013.1"/>
</dbReference>
<evidence type="ECO:0000256" key="1">
    <source>
        <dbReference type="ARBA" id="ARBA00022516"/>
    </source>
</evidence>
<keyword evidence="5 7" id="KW-0012">Acyltransferase</keyword>
<dbReference type="PIRSF" id="PIRSF000456">
    <property type="entry name" value="UDP-GlcNAc_acltr"/>
    <property type="match status" value="1"/>
</dbReference>
<dbReference type="Gene3D" id="1.20.1180.10">
    <property type="entry name" value="Udp N-acetylglucosamine O-acyltransferase, C-terminal domain"/>
    <property type="match status" value="1"/>
</dbReference>
<evidence type="ECO:0000256" key="4">
    <source>
        <dbReference type="ARBA" id="ARBA00023098"/>
    </source>
</evidence>
<dbReference type="GO" id="GO:0008780">
    <property type="term" value="F:acyl-[acyl-carrier-protein]-UDP-N-acetylglucosamine O-acyltransferase activity"/>
    <property type="evidence" value="ECO:0007669"/>
    <property type="project" value="InterPro"/>
</dbReference>
<evidence type="ECO:0000256" key="2">
    <source>
        <dbReference type="ARBA" id="ARBA00022556"/>
    </source>
</evidence>
<dbReference type="Gene3D" id="2.160.10.10">
    <property type="entry name" value="Hexapeptide repeat proteins"/>
    <property type="match status" value="1"/>
</dbReference>
<dbReference type="NCBIfam" id="NF003657">
    <property type="entry name" value="PRK05289.1"/>
    <property type="match status" value="1"/>
</dbReference>
<dbReference type="PANTHER" id="PTHR43480:SF1">
    <property type="entry name" value="ACYL-[ACYL-CARRIER-PROTEIN]--UDP-N-ACETYLGLUCOSAMINE O-ACYLTRANSFERASE, MITOCHONDRIAL-RELATED"/>
    <property type="match status" value="1"/>
</dbReference>
<dbReference type="Pfam" id="PF00132">
    <property type="entry name" value="Hexapep"/>
    <property type="match status" value="1"/>
</dbReference>
<organism evidence="7 8">
    <name type="scientific">Hallella colorans</name>
    <dbReference type="NCBI Taxonomy" id="1703337"/>
    <lineage>
        <taxon>Bacteria</taxon>
        <taxon>Pseudomonadati</taxon>
        <taxon>Bacteroidota</taxon>
        <taxon>Bacteroidia</taxon>
        <taxon>Bacteroidales</taxon>
        <taxon>Prevotellaceae</taxon>
        <taxon>Hallella</taxon>
    </lineage>
</organism>
<dbReference type="InterPro" id="IPR001451">
    <property type="entry name" value="Hexapep"/>
</dbReference>
<reference evidence="7 8" key="1">
    <citation type="submission" date="2018-05" db="EMBL/GenBank/DDBJ databases">
        <title>Genomic Encyclopedia of Type Strains, Phase IV (KMG-IV): sequencing the most valuable type-strain genomes for metagenomic binning, comparative biology and taxonomic classification.</title>
        <authorList>
            <person name="Goeker M."/>
        </authorList>
    </citation>
    <scope>NUCLEOTIDE SEQUENCE [LARGE SCALE GENOMIC DNA]</scope>
    <source>
        <strain evidence="7 8">DSM 100333</strain>
    </source>
</reference>
<accession>A0A2U0U727</accession>
<dbReference type="SUPFAM" id="SSF51161">
    <property type="entry name" value="Trimeric LpxA-like enzymes"/>
    <property type="match status" value="1"/>
</dbReference>
<evidence type="ECO:0000259" key="6">
    <source>
        <dbReference type="Pfam" id="PF13720"/>
    </source>
</evidence>
<dbReference type="AlphaFoldDB" id="A0A2U0U727"/>
<dbReference type="NCBIfam" id="TIGR01852">
    <property type="entry name" value="lipid_A_lpxA"/>
    <property type="match status" value="1"/>
</dbReference>
<dbReference type="OrthoDB" id="9807278at2"/>
<name>A0A2U0U727_9BACT</name>
<feature type="domain" description="UDP N-acetylglucosamine O-acyltransferase C-terminal" evidence="6">
    <location>
        <begin position="176"/>
        <end position="257"/>
    </location>
</feature>
<comment type="caution">
    <text evidence="7">The sequence shown here is derived from an EMBL/GenBank/DDBJ whole genome shotgun (WGS) entry which is preliminary data.</text>
</comment>
<dbReference type="InterPro" id="IPR011004">
    <property type="entry name" value="Trimer_LpxA-like_sf"/>
</dbReference>
<keyword evidence="3 7" id="KW-0808">Transferase</keyword>
<evidence type="ECO:0000256" key="3">
    <source>
        <dbReference type="ARBA" id="ARBA00022679"/>
    </source>
</evidence>
<dbReference type="InterPro" id="IPR029098">
    <property type="entry name" value="Acetyltransf_C"/>
</dbReference>
<keyword evidence="1" id="KW-0444">Lipid biosynthesis</keyword>
<dbReference type="GO" id="GO:0009245">
    <property type="term" value="P:lipid A biosynthetic process"/>
    <property type="evidence" value="ECO:0007669"/>
    <property type="project" value="UniProtKB-KW"/>
</dbReference>
<keyword evidence="2" id="KW-0441">Lipid A biosynthesis</keyword>
<evidence type="ECO:0000313" key="7">
    <source>
        <dbReference type="EMBL" id="PVX53413.1"/>
    </source>
</evidence>